<name>A0A6A4HJ68_9AGAR</name>
<evidence type="ECO:0000313" key="3">
    <source>
        <dbReference type="Proteomes" id="UP000799118"/>
    </source>
</evidence>
<evidence type="ECO:0000256" key="1">
    <source>
        <dbReference type="SAM" id="MobiDB-lite"/>
    </source>
</evidence>
<accession>A0A6A4HJ68</accession>
<evidence type="ECO:0000313" key="2">
    <source>
        <dbReference type="EMBL" id="KAE9398136.1"/>
    </source>
</evidence>
<feature type="region of interest" description="Disordered" evidence="1">
    <location>
        <begin position="226"/>
        <end position="309"/>
    </location>
</feature>
<organism evidence="2 3">
    <name type="scientific">Gymnopus androsaceus JB14</name>
    <dbReference type="NCBI Taxonomy" id="1447944"/>
    <lineage>
        <taxon>Eukaryota</taxon>
        <taxon>Fungi</taxon>
        <taxon>Dikarya</taxon>
        <taxon>Basidiomycota</taxon>
        <taxon>Agaricomycotina</taxon>
        <taxon>Agaricomycetes</taxon>
        <taxon>Agaricomycetidae</taxon>
        <taxon>Agaricales</taxon>
        <taxon>Marasmiineae</taxon>
        <taxon>Omphalotaceae</taxon>
        <taxon>Gymnopus</taxon>
    </lineage>
</organism>
<feature type="compositionally biased region" description="Polar residues" evidence="1">
    <location>
        <begin position="1"/>
        <end position="12"/>
    </location>
</feature>
<proteinExistence type="predicted"/>
<feature type="compositionally biased region" description="Polar residues" evidence="1">
    <location>
        <begin position="20"/>
        <end position="45"/>
    </location>
</feature>
<sequence length="353" mass="39203">MASQPSQYTYPSISPPAVDLTTQHTMNSNNLPGGNQYDNQPQQSPLNSAIAYDNIFDQYLDSSALYGSNNDQQYQPEDTFERFLRDFPMSSQQDDDQVPWNGQMSSLQPPEALQPNILELSNHRPEAQQPQLPISCTFSRLKDKGELTGGTDRWTCRLNLLTDRPPTRPRWVMSRRPFSSSEFICSASSLRLRSYFRATGAELISPSSANSEERQKRIDEVAVRVAASSMPPPPAPSAPRNGSELPSIGSKKGKARAVPKRSQAVASSSSMPPPPVPDRPNKRGREVENGGEPMPTKRAMKTAPVESSDSLRRFDPFCQKLLGVECNCRDCFKAVGTAHFYYVQSLHILLPPT</sequence>
<dbReference type="AlphaFoldDB" id="A0A6A4HJ68"/>
<feature type="region of interest" description="Disordered" evidence="1">
    <location>
        <begin position="1"/>
        <end position="45"/>
    </location>
</feature>
<keyword evidence="3" id="KW-1185">Reference proteome</keyword>
<protein>
    <submittedName>
        <fullName evidence="2">Uncharacterized protein</fullName>
    </submittedName>
</protein>
<gene>
    <name evidence="2" type="ORF">BT96DRAFT_995165</name>
</gene>
<reference evidence="2" key="1">
    <citation type="journal article" date="2019" name="Environ. Microbiol.">
        <title>Fungal ecological strategies reflected in gene transcription - a case study of two litter decomposers.</title>
        <authorList>
            <person name="Barbi F."/>
            <person name="Kohler A."/>
            <person name="Barry K."/>
            <person name="Baskaran P."/>
            <person name="Daum C."/>
            <person name="Fauchery L."/>
            <person name="Ihrmark K."/>
            <person name="Kuo A."/>
            <person name="LaButti K."/>
            <person name="Lipzen A."/>
            <person name="Morin E."/>
            <person name="Grigoriev I.V."/>
            <person name="Henrissat B."/>
            <person name="Lindahl B."/>
            <person name="Martin F."/>
        </authorList>
    </citation>
    <scope>NUCLEOTIDE SEQUENCE</scope>
    <source>
        <strain evidence="2">JB14</strain>
    </source>
</reference>
<dbReference type="Proteomes" id="UP000799118">
    <property type="component" value="Unassembled WGS sequence"/>
</dbReference>
<feature type="compositionally biased region" description="Basic and acidic residues" evidence="1">
    <location>
        <begin position="279"/>
        <end position="288"/>
    </location>
</feature>
<dbReference type="EMBL" id="ML769487">
    <property type="protein sequence ID" value="KAE9398136.1"/>
    <property type="molecule type" value="Genomic_DNA"/>
</dbReference>